<evidence type="ECO:0000313" key="2">
    <source>
        <dbReference type="Proteomes" id="UP000188532"/>
    </source>
</evidence>
<name>A0A1V3XWR8_MYCKA</name>
<gene>
    <name evidence="1" type="ORF">BZL29_1104</name>
</gene>
<dbReference type="AlphaFoldDB" id="A0A1V3XWR8"/>
<proteinExistence type="predicted"/>
<dbReference type="EMBL" id="MVBN01000001">
    <property type="protein sequence ID" value="OOK83669.1"/>
    <property type="molecule type" value="Genomic_DNA"/>
</dbReference>
<sequence>MGVAAAGVCLPDFDELAPHRSPKPVKKTPRYHQALADWLAAVLNGQIRFQRVNIAVAEARGGQLERFGVDTL</sequence>
<accession>A0A1V3XWR8</accession>
<evidence type="ECO:0000313" key="1">
    <source>
        <dbReference type="EMBL" id="OOK83669.1"/>
    </source>
</evidence>
<dbReference type="Proteomes" id="UP000188532">
    <property type="component" value="Unassembled WGS sequence"/>
</dbReference>
<reference evidence="1 2" key="1">
    <citation type="submission" date="2017-02" db="EMBL/GenBank/DDBJ databases">
        <title>Complete genome sequences of Mycobacterium kansasii strains isolated from rhesus macaques.</title>
        <authorList>
            <person name="Panda A."/>
            <person name="Nagaraj S."/>
            <person name="Zhao X."/>
            <person name="Tettelin H."/>
            <person name="Detolla L.J."/>
        </authorList>
    </citation>
    <scope>NUCLEOTIDE SEQUENCE [LARGE SCALE GENOMIC DNA]</scope>
    <source>
        <strain evidence="1 2">11-3469</strain>
    </source>
</reference>
<organism evidence="1 2">
    <name type="scientific">Mycobacterium kansasii</name>
    <dbReference type="NCBI Taxonomy" id="1768"/>
    <lineage>
        <taxon>Bacteria</taxon>
        <taxon>Bacillati</taxon>
        <taxon>Actinomycetota</taxon>
        <taxon>Actinomycetes</taxon>
        <taxon>Mycobacteriales</taxon>
        <taxon>Mycobacteriaceae</taxon>
        <taxon>Mycobacterium</taxon>
    </lineage>
</organism>
<protein>
    <submittedName>
        <fullName evidence="1">Uncharacterized protein</fullName>
    </submittedName>
</protein>
<comment type="caution">
    <text evidence="1">The sequence shown here is derived from an EMBL/GenBank/DDBJ whole genome shotgun (WGS) entry which is preliminary data.</text>
</comment>